<evidence type="ECO:0000256" key="1">
    <source>
        <dbReference type="ARBA" id="ARBA00005806"/>
    </source>
</evidence>
<reference evidence="6" key="1">
    <citation type="journal article" date="2019" name="Int. J. Syst. Evol. Microbiol.">
        <title>The Global Catalogue of Microorganisms (GCM) 10K type strain sequencing project: providing services to taxonomists for standard genome sequencing and annotation.</title>
        <authorList>
            <consortium name="The Broad Institute Genomics Platform"/>
            <consortium name="The Broad Institute Genome Sequencing Center for Infectious Disease"/>
            <person name="Wu L."/>
            <person name="Ma J."/>
        </authorList>
    </citation>
    <scope>NUCLEOTIDE SEQUENCE [LARGE SCALE GENOMIC DNA]</scope>
    <source>
        <strain evidence="6">DFY28</strain>
    </source>
</reference>
<protein>
    <submittedName>
        <fullName evidence="5">2-hydroxyacyl-CoA dehydratase subunit D</fullName>
    </submittedName>
</protein>
<keyword evidence="4" id="KW-0411">Iron-sulfur</keyword>
<dbReference type="EMBL" id="JBHUEY010000001">
    <property type="protein sequence ID" value="MFD1781887.1"/>
    <property type="molecule type" value="Genomic_DNA"/>
</dbReference>
<dbReference type="PANTHER" id="PTHR30548:SF4">
    <property type="entry name" value="SUBUNIT OF OXYGEN-SENSITIVE 2-HYDROXYISOCAPROYL-COA DEHYDRATASE"/>
    <property type="match status" value="1"/>
</dbReference>
<evidence type="ECO:0000313" key="5">
    <source>
        <dbReference type="EMBL" id="MFD1781887.1"/>
    </source>
</evidence>
<organism evidence="5 6">
    <name type="scientific">Phenylobacterium terrae</name>
    <dbReference type="NCBI Taxonomy" id="2665495"/>
    <lineage>
        <taxon>Bacteria</taxon>
        <taxon>Pseudomonadati</taxon>
        <taxon>Pseudomonadota</taxon>
        <taxon>Alphaproteobacteria</taxon>
        <taxon>Caulobacterales</taxon>
        <taxon>Caulobacteraceae</taxon>
        <taxon>Phenylobacterium</taxon>
    </lineage>
</organism>
<gene>
    <name evidence="5" type="ORF">ACFSC0_00640</name>
</gene>
<comment type="caution">
    <text evidence="5">The sequence shown here is derived from an EMBL/GenBank/DDBJ whole genome shotgun (WGS) entry which is preliminary data.</text>
</comment>
<evidence type="ECO:0000313" key="6">
    <source>
        <dbReference type="Proteomes" id="UP001597237"/>
    </source>
</evidence>
<proteinExistence type="inferred from homology"/>
<dbReference type="Gene3D" id="3.40.50.11900">
    <property type="match status" value="1"/>
</dbReference>
<evidence type="ECO:0000256" key="3">
    <source>
        <dbReference type="ARBA" id="ARBA00023004"/>
    </source>
</evidence>
<accession>A0ABW4MV93</accession>
<dbReference type="InterPro" id="IPR010327">
    <property type="entry name" value="FldB/FldC_alpha/beta"/>
</dbReference>
<keyword evidence="3" id="KW-0408">Iron</keyword>
<dbReference type="Gene3D" id="3.40.50.11890">
    <property type="match status" value="1"/>
</dbReference>
<evidence type="ECO:0000256" key="2">
    <source>
        <dbReference type="ARBA" id="ARBA00022723"/>
    </source>
</evidence>
<comment type="similarity">
    <text evidence="1">Belongs to the FldB/FldC dehydratase alpha/beta subunit family.</text>
</comment>
<dbReference type="PANTHER" id="PTHR30548">
    <property type="entry name" value="2-HYDROXYGLUTARYL-COA DEHYDRATASE, D-COMPONENT-RELATED"/>
    <property type="match status" value="1"/>
</dbReference>
<dbReference type="Pfam" id="PF06050">
    <property type="entry name" value="HGD-D"/>
    <property type="match status" value="1"/>
</dbReference>
<dbReference type="Proteomes" id="UP001597237">
    <property type="component" value="Unassembled WGS sequence"/>
</dbReference>
<evidence type="ECO:0000256" key="4">
    <source>
        <dbReference type="ARBA" id="ARBA00023014"/>
    </source>
</evidence>
<sequence>MTDTHVRQTGERSLKRLECTGLATRHQREFVKELQRRVVEAGEPFAIVQADTPHEIFHVMDIPIVTNQWWASYIAAKQLSPYYFEVMEKEGFPDSSCRYCSLGLACTLDNDPARAPWGGLPKPTVLVARLTCDCIQRVFSLWADALGSRFFPLEAPGWEHKDARWFERGAEHWDEVYTARRIDLLVEEMKALIRFLEAETGRTFDDGKLLDLMHSINEQEELLAEAARLATRTRPCPVGIAEQMPNAMIPQWHRGEPWAIEHARLFRDEVQARVDAGVSIAKNEKLRLMWIGAGLWHDPGFYDALEARLGAVFVWSMYLPFTGAKYIRYNLDDPLRALASRICGMNEVLHLPPWMNEWMVAEAKACGIDAAVILQPETNRLSVSGTRLTKLALERAGVPVYELSADMVDATDWSHEAMVEDVERFLRERCPAAR</sequence>
<name>A0ABW4MV93_9CAUL</name>
<keyword evidence="2" id="KW-0479">Metal-binding</keyword>
<keyword evidence="6" id="KW-1185">Reference proteome</keyword>
<dbReference type="RefSeq" id="WP_377281280.1">
    <property type="nucleotide sequence ID" value="NZ_JBHRSI010000003.1"/>
</dbReference>